<dbReference type="InterPro" id="IPR008914">
    <property type="entry name" value="PEBP"/>
</dbReference>
<dbReference type="InterPro" id="IPR035810">
    <property type="entry name" value="PEBP_euk"/>
</dbReference>
<dbReference type="AlphaFoldDB" id="A0ABD2CF93"/>
<dbReference type="PANTHER" id="PTHR11362:SF82">
    <property type="entry name" value="PHOSPHATIDYLETHANOLAMINE-BINDING PROTEIN 4"/>
    <property type="match status" value="1"/>
</dbReference>
<dbReference type="SUPFAM" id="SSF49777">
    <property type="entry name" value="PEBP-like"/>
    <property type="match status" value="1"/>
</dbReference>
<dbReference type="Pfam" id="PF01161">
    <property type="entry name" value="PBP"/>
    <property type="match status" value="1"/>
</dbReference>
<name>A0ABD2CF93_VESMC</name>
<dbReference type="FunFam" id="3.90.280.10:FF:000006">
    <property type="entry name" value="protein D3"/>
    <property type="match status" value="1"/>
</dbReference>
<accession>A0ABD2CF93</accession>
<dbReference type="PANTHER" id="PTHR11362">
    <property type="entry name" value="PHOSPHATIDYLETHANOLAMINE-BINDING PROTEIN"/>
    <property type="match status" value="1"/>
</dbReference>
<organism evidence="1 2">
    <name type="scientific">Vespula maculifrons</name>
    <name type="common">Eastern yellow jacket</name>
    <name type="synonym">Wasp</name>
    <dbReference type="NCBI Taxonomy" id="7453"/>
    <lineage>
        <taxon>Eukaryota</taxon>
        <taxon>Metazoa</taxon>
        <taxon>Ecdysozoa</taxon>
        <taxon>Arthropoda</taxon>
        <taxon>Hexapoda</taxon>
        <taxon>Insecta</taxon>
        <taxon>Pterygota</taxon>
        <taxon>Neoptera</taxon>
        <taxon>Endopterygota</taxon>
        <taxon>Hymenoptera</taxon>
        <taxon>Apocrita</taxon>
        <taxon>Aculeata</taxon>
        <taxon>Vespoidea</taxon>
        <taxon>Vespidae</taxon>
        <taxon>Vespinae</taxon>
        <taxon>Vespula</taxon>
    </lineage>
</organism>
<evidence type="ECO:0000313" key="2">
    <source>
        <dbReference type="Proteomes" id="UP001607303"/>
    </source>
</evidence>
<evidence type="ECO:0000313" key="1">
    <source>
        <dbReference type="EMBL" id="KAL2743701.1"/>
    </source>
</evidence>
<dbReference type="Gene3D" id="3.90.280.10">
    <property type="entry name" value="PEBP-like"/>
    <property type="match status" value="1"/>
</dbReference>
<reference evidence="1 2" key="1">
    <citation type="journal article" date="2024" name="Ann. Entomol. Soc. Am.">
        <title>Genomic analyses of the southern and eastern yellowjacket wasps (Hymenoptera: Vespidae) reveal evolutionary signatures of social life.</title>
        <authorList>
            <person name="Catto M.A."/>
            <person name="Caine P.B."/>
            <person name="Orr S.E."/>
            <person name="Hunt B.G."/>
            <person name="Goodisman M.A.D."/>
        </authorList>
    </citation>
    <scope>NUCLEOTIDE SEQUENCE [LARGE SCALE GENOMIC DNA]</scope>
    <source>
        <strain evidence="1">232</strain>
        <tissue evidence="1">Head and thorax</tissue>
    </source>
</reference>
<gene>
    <name evidence="1" type="ORF">V1477_007959</name>
</gene>
<proteinExistence type="predicted"/>
<sequence>MTLLFLNAKTKFSLFFPVSFVAKQPILKVGIRLLSSMAGELQKHGVVPDVIDKVPSAVLDVVYPNNLVVEIGKVLTPTQVKNQPTVKWTGDANTFYTLCMTDPDAPSRKDPKFREWHHWLVANIPGSDISKGETLSEYVGSGPPEGTGLHRYVFLLYKQPKKLTFDEKRLTNRSGDNRGKFSIKKFANKYNLGDPIAGNMYQAEFDDYVPILYKQLGG</sequence>
<dbReference type="EMBL" id="JAYRBN010000054">
    <property type="protein sequence ID" value="KAL2743701.1"/>
    <property type="molecule type" value="Genomic_DNA"/>
</dbReference>
<dbReference type="CDD" id="cd00866">
    <property type="entry name" value="PEBP_euk"/>
    <property type="match status" value="1"/>
</dbReference>
<dbReference type="Proteomes" id="UP001607303">
    <property type="component" value="Unassembled WGS sequence"/>
</dbReference>
<protein>
    <submittedName>
        <fullName evidence="1">Protein D2-like isoform X2</fullName>
    </submittedName>
</protein>
<comment type="caution">
    <text evidence="1">The sequence shown here is derived from an EMBL/GenBank/DDBJ whole genome shotgun (WGS) entry which is preliminary data.</text>
</comment>
<keyword evidence="2" id="KW-1185">Reference proteome</keyword>
<dbReference type="InterPro" id="IPR036610">
    <property type="entry name" value="PEBP-like_sf"/>
</dbReference>